<dbReference type="Proteomes" id="UP000177610">
    <property type="component" value="Unassembled WGS sequence"/>
</dbReference>
<accession>A0A1F5N9Z1</accession>
<name>A0A1F5N9Z1_9BACT</name>
<organism evidence="1 2">
    <name type="scientific">Candidatus Doudnabacteria bacterium RIFCSPHIGHO2_01_FULL_41_86</name>
    <dbReference type="NCBI Taxonomy" id="1817821"/>
    <lineage>
        <taxon>Bacteria</taxon>
        <taxon>Candidatus Doudnaibacteriota</taxon>
    </lineage>
</organism>
<evidence type="ECO:0000313" key="2">
    <source>
        <dbReference type="Proteomes" id="UP000177610"/>
    </source>
</evidence>
<comment type="caution">
    <text evidence="1">The sequence shown here is derived from an EMBL/GenBank/DDBJ whole genome shotgun (WGS) entry which is preliminary data.</text>
</comment>
<proteinExistence type="predicted"/>
<protein>
    <recommendedName>
        <fullName evidence="3">Phosphoglycerate mutase</fullName>
    </recommendedName>
</protein>
<sequence>MLKAYIVTHGKRYDGANPRMTPEGFAKVASQRSKLPATPSEVVVGTGDRHIEVCDAVDLEPTRYSAVIGGAEALDSVKHDGEDMIVLPGGKMIPYHMDTTEKDLGPSMRALVLGLKDDAVLCSGRLSVIALGLTLEESKSGVVYLVEHDGVQIFTISEV</sequence>
<evidence type="ECO:0000313" key="1">
    <source>
        <dbReference type="EMBL" id="OGE74260.1"/>
    </source>
</evidence>
<reference evidence="1 2" key="1">
    <citation type="journal article" date="2016" name="Nat. Commun.">
        <title>Thousands of microbial genomes shed light on interconnected biogeochemical processes in an aquifer system.</title>
        <authorList>
            <person name="Anantharaman K."/>
            <person name="Brown C.T."/>
            <person name="Hug L.A."/>
            <person name="Sharon I."/>
            <person name="Castelle C.J."/>
            <person name="Probst A.J."/>
            <person name="Thomas B.C."/>
            <person name="Singh A."/>
            <person name="Wilkins M.J."/>
            <person name="Karaoz U."/>
            <person name="Brodie E.L."/>
            <person name="Williams K.H."/>
            <person name="Hubbard S.S."/>
            <person name="Banfield J.F."/>
        </authorList>
    </citation>
    <scope>NUCLEOTIDE SEQUENCE [LARGE SCALE GENOMIC DNA]</scope>
</reference>
<evidence type="ECO:0008006" key="3">
    <source>
        <dbReference type="Google" id="ProtNLM"/>
    </source>
</evidence>
<dbReference type="AlphaFoldDB" id="A0A1F5N9Z1"/>
<dbReference type="EMBL" id="MFEH01000001">
    <property type="protein sequence ID" value="OGE74260.1"/>
    <property type="molecule type" value="Genomic_DNA"/>
</dbReference>
<gene>
    <name evidence="1" type="ORF">A2717_01790</name>
</gene>